<evidence type="ECO:0000313" key="2">
    <source>
        <dbReference type="Proteomes" id="UP000002358"/>
    </source>
</evidence>
<dbReference type="OMA" id="EACESHY"/>
<sequence>MQTTSESSIEVKFRSLHSNFEKDLTFLTVPRITDMTPDEPFPRELVEIPANLRLSDPQFHTPRPVDMLVGSGATLSLLSVGQINLSRNGCDLYLQKMQLGWVEVGGINDANNFTAACNLTELRNLMEWFWAIDDISNGPNEATAAEACESHYKKTTIQNADGRYVVRLFFHNG</sequence>
<proteinExistence type="predicted"/>
<accession>A0A7M7HDG6</accession>
<keyword evidence="2" id="KW-1185">Reference proteome</keyword>
<dbReference type="OrthoDB" id="5920040at2759"/>
<gene>
    <name evidence="1" type="primary">103318179</name>
</gene>
<name>A0A7M7HDG6_NASVI</name>
<evidence type="ECO:0000313" key="1">
    <source>
        <dbReference type="EnsemblMetazoa" id="XP_008218039"/>
    </source>
</evidence>
<protein>
    <submittedName>
        <fullName evidence="1">Uncharacterized protein</fullName>
    </submittedName>
</protein>
<dbReference type="EnsemblMetazoa" id="XM_008219817">
    <property type="protein sequence ID" value="XP_008218039"/>
    <property type="gene ID" value="LOC103318179"/>
</dbReference>
<dbReference type="KEGG" id="nvi:103318179"/>
<organism evidence="1 2">
    <name type="scientific">Nasonia vitripennis</name>
    <name type="common">Parasitic wasp</name>
    <dbReference type="NCBI Taxonomy" id="7425"/>
    <lineage>
        <taxon>Eukaryota</taxon>
        <taxon>Metazoa</taxon>
        <taxon>Ecdysozoa</taxon>
        <taxon>Arthropoda</taxon>
        <taxon>Hexapoda</taxon>
        <taxon>Insecta</taxon>
        <taxon>Pterygota</taxon>
        <taxon>Neoptera</taxon>
        <taxon>Endopterygota</taxon>
        <taxon>Hymenoptera</taxon>
        <taxon>Apocrita</taxon>
        <taxon>Proctotrupomorpha</taxon>
        <taxon>Chalcidoidea</taxon>
        <taxon>Pteromalidae</taxon>
        <taxon>Pteromalinae</taxon>
        <taxon>Nasonia</taxon>
    </lineage>
</organism>
<reference evidence="1" key="1">
    <citation type="submission" date="2021-01" db="UniProtKB">
        <authorList>
            <consortium name="EnsemblMetazoa"/>
        </authorList>
    </citation>
    <scope>IDENTIFICATION</scope>
</reference>
<dbReference type="AlphaFoldDB" id="A0A7M7HDG6"/>
<dbReference type="Proteomes" id="UP000002358">
    <property type="component" value="Unassembled WGS sequence"/>
</dbReference>
<dbReference type="InParanoid" id="A0A7M7HDG6"/>